<dbReference type="CDD" id="cd00590">
    <property type="entry name" value="RRM_SF"/>
    <property type="match status" value="1"/>
</dbReference>
<dbReference type="GO" id="GO:0006397">
    <property type="term" value="P:mRNA processing"/>
    <property type="evidence" value="ECO:0007669"/>
    <property type="project" value="UniProtKB-KW"/>
</dbReference>
<keyword evidence="4 6" id="KW-0694">RNA-binding</keyword>
<gene>
    <name evidence="9" type="ORF">KQ657_003456</name>
</gene>
<evidence type="ECO:0000256" key="3">
    <source>
        <dbReference type="ARBA" id="ARBA00022737"/>
    </source>
</evidence>
<dbReference type="Gene3D" id="3.30.70.330">
    <property type="match status" value="2"/>
</dbReference>
<name>A0A9P8AGT8_9ASCO</name>
<feature type="domain" description="RRM" evidence="8">
    <location>
        <begin position="10"/>
        <end position="80"/>
    </location>
</feature>
<dbReference type="GO" id="GO:0005737">
    <property type="term" value="C:cytoplasm"/>
    <property type="evidence" value="ECO:0007669"/>
    <property type="project" value="TreeGrafter"/>
</dbReference>
<feature type="compositionally biased region" description="Gly residues" evidence="7">
    <location>
        <begin position="232"/>
        <end position="244"/>
    </location>
</feature>
<feature type="region of interest" description="Disordered" evidence="7">
    <location>
        <begin position="81"/>
        <end position="110"/>
    </location>
</feature>
<evidence type="ECO:0000313" key="9">
    <source>
        <dbReference type="EMBL" id="KAG7191412.1"/>
    </source>
</evidence>
<reference evidence="9" key="1">
    <citation type="submission" date="2021-03" db="EMBL/GenBank/DDBJ databases">
        <authorList>
            <person name="Palmer J.M."/>
        </authorList>
    </citation>
    <scope>NUCLEOTIDE SEQUENCE</scope>
    <source>
        <strain evidence="9">ARV_011</strain>
    </source>
</reference>
<evidence type="ECO:0000313" key="10">
    <source>
        <dbReference type="Proteomes" id="UP000790833"/>
    </source>
</evidence>
<feature type="compositionally biased region" description="Gly residues" evidence="7">
    <location>
        <begin position="252"/>
        <end position="264"/>
    </location>
</feature>
<evidence type="ECO:0000256" key="5">
    <source>
        <dbReference type="ARBA" id="ARBA00023242"/>
    </source>
</evidence>
<dbReference type="SMART" id="SM00360">
    <property type="entry name" value="RRM"/>
    <property type="match status" value="2"/>
</dbReference>
<dbReference type="EMBL" id="JAHMUF010000030">
    <property type="protein sequence ID" value="KAG7191412.1"/>
    <property type="molecule type" value="Genomic_DNA"/>
</dbReference>
<feature type="compositionally biased region" description="Gly residues" evidence="7">
    <location>
        <begin position="215"/>
        <end position="224"/>
    </location>
</feature>
<dbReference type="SUPFAM" id="SSF54928">
    <property type="entry name" value="RNA-binding domain, RBD"/>
    <property type="match status" value="1"/>
</dbReference>
<keyword evidence="3" id="KW-0677">Repeat</keyword>
<proteinExistence type="predicted"/>
<protein>
    <recommendedName>
        <fullName evidence="8">RRM domain-containing protein</fullName>
    </recommendedName>
</protein>
<feature type="region of interest" description="Disordered" evidence="7">
    <location>
        <begin position="189"/>
        <end position="308"/>
    </location>
</feature>
<dbReference type="InterPro" id="IPR012677">
    <property type="entry name" value="Nucleotide-bd_a/b_plait_sf"/>
</dbReference>
<dbReference type="InterPro" id="IPR000504">
    <property type="entry name" value="RRM_dom"/>
</dbReference>
<evidence type="ECO:0000256" key="1">
    <source>
        <dbReference type="ARBA" id="ARBA00004123"/>
    </source>
</evidence>
<keyword evidence="5" id="KW-0539">Nucleus</keyword>
<accession>A0A9P8AGT8</accession>
<evidence type="ECO:0000256" key="2">
    <source>
        <dbReference type="ARBA" id="ARBA00022664"/>
    </source>
</evidence>
<evidence type="ECO:0000259" key="8">
    <source>
        <dbReference type="PROSITE" id="PS50102"/>
    </source>
</evidence>
<dbReference type="GO" id="GO:0003729">
    <property type="term" value="F:mRNA binding"/>
    <property type="evidence" value="ECO:0007669"/>
    <property type="project" value="TreeGrafter"/>
</dbReference>
<evidence type="ECO:0000256" key="4">
    <source>
        <dbReference type="ARBA" id="ARBA00022884"/>
    </source>
</evidence>
<comment type="caution">
    <text evidence="9">The sequence shown here is derived from an EMBL/GenBank/DDBJ whole genome shotgun (WGS) entry which is preliminary data.</text>
</comment>
<evidence type="ECO:0000256" key="7">
    <source>
        <dbReference type="SAM" id="MobiDB-lite"/>
    </source>
</evidence>
<dbReference type="PANTHER" id="PTHR23003">
    <property type="entry name" value="RNA RECOGNITION MOTIF RRM DOMAIN CONTAINING PROTEIN"/>
    <property type="match status" value="1"/>
</dbReference>
<dbReference type="GO" id="GO:0005634">
    <property type="term" value="C:nucleus"/>
    <property type="evidence" value="ECO:0007669"/>
    <property type="project" value="UniProtKB-SubCell"/>
</dbReference>
<dbReference type="InterPro" id="IPR035979">
    <property type="entry name" value="RBD_domain_sf"/>
</dbReference>
<keyword evidence="10" id="KW-1185">Reference proteome</keyword>
<dbReference type="InterPro" id="IPR050374">
    <property type="entry name" value="RRT5_SRSF_SR"/>
</dbReference>
<dbReference type="RefSeq" id="XP_043046964.1">
    <property type="nucleotide sequence ID" value="XM_043194179.1"/>
</dbReference>
<dbReference type="OrthoDB" id="1099063at2759"/>
<feature type="compositionally biased region" description="Basic and acidic residues" evidence="7">
    <location>
        <begin position="281"/>
        <end position="308"/>
    </location>
</feature>
<dbReference type="Proteomes" id="UP000790833">
    <property type="component" value="Unassembled WGS sequence"/>
</dbReference>
<dbReference type="GeneID" id="66116830"/>
<comment type="subcellular location">
    <subcellularLocation>
        <location evidence="1">Nucleus</location>
    </subcellularLocation>
</comment>
<keyword evidence="2" id="KW-0507">mRNA processing</keyword>
<dbReference type="AlphaFoldDB" id="A0A9P8AGT8"/>
<dbReference type="Pfam" id="PF00076">
    <property type="entry name" value="RRM_1"/>
    <property type="match status" value="1"/>
</dbReference>
<dbReference type="PROSITE" id="PS50102">
    <property type="entry name" value="RRM"/>
    <property type="match status" value="1"/>
</dbReference>
<dbReference type="PANTHER" id="PTHR23003:SF62">
    <property type="entry name" value="SERINE_ARGININE (SR)-TYPE SHUTTLING MRNA BINDING PROTEIN NPL3"/>
    <property type="match status" value="1"/>
</dbReference>
<evidence type="ECO:0000256" key="6">
    <source>
        <dbReference type="PROSITE-ProRule" id="PRU00176"/>
    </source>
</evidence>
<organism evidence="9 10">
    <name type="scientific">Scheffersomyces spartinae</name>
    <dbReference type="NCBI Taxonomy" id="45513"/>
    <lineage>
        <taxon>Eukaryota</taxon>
        <taxon>Fungi</taxon>
        <taxon>Dikarya</taxon>
        <taxon>Ascomycota</taxon>
        <taxon>Saccharomycotina</taxon>
        <taxon>Pichiomycetes</taxon>
        <taxon>Debaryomycetaceae</taxon>
        <taxon>Scheffersomyces</taxon>
    </lineage>
</organism>
<sequence>MSDSVEDNVTRIVVEPISEKVDKDTLEQLFVQSGPITEILIYGDVAYITFESSDDAKRASETLSGYDLEGEQINVRLSPVASEDAGNNASAGSDDGSNPPPPPPEVTDTRGQFRIKVTNLPDGTAWQDFKDFVRERTLLTPSFAKVFRNYDTNEVVGNLEFSSEDELTTALPLINDSEFQGNVLEAIHDTTPFIPPPPRRGGFRGGRGGYRDGGFRGGFRGGRGGYRDDGGFRGGRGGFRGGRGGYRDDGGYRGGRGGFRGGRGGYRDDGGYRGGRGGRGGYRDSYRGRDEGNYDRESYTRDRSPTRY</sequence>